<dbReference type="PRINTS" id="PR00455">
    <property type="entry name" value="HTHTETR"/>
</dbReference>
<name>A0ABU4HYU8_9ACTN</name>
<keyword evidence="3" id="KW-0804">Transcription</keyword>
<comment type="caution">
    <text evidence="6">The sequence shown here is derived from an EMBL/GenBank/DDBJ whole genome shotgun (WGS) entry which is preliminary data.</text>
</comment>
<dbReference type="Pfam" id="PF00440">
    <property type="entry name" value="TetR_N"/>
    <property type="match status" value="1"/>
</dbReference>
<accession>A0ABU4HYU8</accession>
<dbReference type="PROSITE" id="PS50977">
    <property type="entry name" value="HTH_TETR_2"/>
    <property type="match status" value="1"/>
</dbReference>
<evidence type="ECO:0000256" key="2">
    <source>
        <dbReference type="ARBA" id="ARBA00023125"/>
    </source>
</evidence>
<dbReference type="Proteomes" id="UP001284601">
    <property type="component" value="Unassembled WGS sequence"/>
</dbReference>
<dbReference type="Pfam" id="PF21943">
    <property type="entry name" value="TetR_C_46"/>
    <property type="match status" value="1"/>
</dbReference>
<sequence>MSTESPRWSRLDPDVRRGEIVDAARRLFSTRPFQVVSITAIAEEAGVSRALVTHYFGGKRDLFMAVLQQLGEAGSMVPRTDLGLPIDETVARNVDAWLGFMEENRQISYAVASIAALDREPEVAQLVDDVRDAIVDRMLTNHFGTTEVPGHVRFVLRAYTGLVQVAVSDWLGGDRATRAQVHALMTRGLLALVREVVPAVGETSADGAAPAGER</sequence>
<dbReference type="PANTHER" id="PTHR30055:SF174">
    <property type="entry name" value="TRANSCRIPTIONAL REGULATORY PROTEIN (PROBABLY TETR-FAMILY)-RELATED"/>
    <property type="match status" value="1"/>
</dbReference>
<dbReference type="RefSeq" id="WP_318600532.1">
    <property type="nucleotide sequence ID" value="NZ_JAWSTH010000117.1"/>
</dbReference>
<keyword evidence="2 4" id="KW-0238">DNA-binding</keyword>
<proteinExistence type="predicted"/>
<feature type="domain" description="HTH tetR-type" evidence="5">
    <location>
        <begin position="14"/>
        <end position="74"/>
    </location>
</feature>
<evidence type="ECO:0000256" key="4">
    <source>
        <dbReference type="PROSITE-ProRule" id="PRU00335"/>
    </source>
</evidence>
<keyword evidence="7" id="KW-1185">Reference proteome</keyword>
<gene>
    <name evidence="6" type="ORF">R7226_27155</name>
</gene>
<protein>
    <submittedName>
        <fullName evidence="6">TetR/AcrR family transcriptional regulator</fullName>
    </submittedName>
</protein>
<dbReference type="InterPro" id="IPR001647">
    <property type="entry name" value="HTH_TetR"/>
</dbReference>
<feature type="DNA-binding region" description="H-T-H motif" evidence="4">
    <location>
        <begin position="37"/>
        <end position="56"/>
    </location>
</feature>
<dbReference type="InterPro" id="IPR050109">
    <property type="entry name" value="HTH-type_TetR-like_transc_reg"/>
</dbReference>
<dbReference type="PANTHER" id="PTHR30055">
    <property type="entry name" value="HTH-TYPE TRANSCRIPTIONAL REGULATOR RUTR"/>
    <property type="match status" value="1"/>
</dbReference>
<dbReference type="EMBL" id="JAWSTH010000117">
    <property type="protein sequence ID" value="MDW5598064.1"/>
    <property type="molecule type" value="Genomic_DNA"/>
</dbReference>
<reference evidence="7" key="1">
    <citation type="submission" date="2023-07" db="EMBL/GenBank/DDBJ databases">
        <title>Conexibacter stalactiti sp. nov., isolated from stalactites in a lava cave and emended description of the genus Conexibacter.</title>
        <authorList>
            <person name="Lee S.D."/>
        </authorList>
    </citation>
    <scope>NUCLEOTIDE SEQUENCE [LARGE SCALE GENOMIC DNA]</scope>
    <source>
        <strain evidence="7">KCTC 39840</strain>
    </source>
</reference>
<dbReference type="InterPro" id="IPR009057">
    <property type="entry name" value="Homeodomain-like_sf"/>
</dbReference>
<keyword evidence="1" id="KW-0805">Transcription regulation</keyword>
<evidence type="ECO:0000256" key="1">
    <source>
        <dbReference type="ARBA" id="ARBA00023015"/>
    </source>
</evidence>
<evidence type="ECO:0000256" key="3">
    <source>
        <dbReference type="ARBA" id="ARBA00023163"/>
    </source>
</evidence>
<dbReference type="SUPFAM" id="SSF46689">
    <property type="entry name" value="Homeodomain-like"/>
    <property type="match status" value="1"/>
</dbReference>
<evidence type="ECO:0000313" key="6">
    <source>
        <dbReference type="EMBL" id="MDW5598064.1"/>
    </source>
</evidence>
<evidence type="ECO:0000259" key="5">
    <source>
        <dbReference type="PROSITE" id="PS50977"/>
    </source>
</evidence>
<dbReference type="Gene3D" id="1.10.357.10">
    <property type="entry name" value="Tetracycline Repressor, domain 2"/>
    <property type="match status" value="1"/>
</dbReference>
<dbReference type="InterPro" id="IPR054129">
    <property type="entry name" value="DesT_TetR_C"/>
</dbReference>
<evidence type="ECO:0000313" key="7">
    <source>
        <dbReference type="Proteomes" id="UP001284601"/>
    </source>
</evidence>
<organism evidence="6 7">
    <name type="scientific">Conexibacter stalactiti</name>
    <dbReference type="NCBI Taxonomy" id="1940611"/>
    <lineage>
        <taxon>Bacteria</taxon>
        <taxon>Bacillati</taxon>
        <taxon>Actinomycetota</taxon>
        <taxon>Thermoleophilia</taxon>
        <taxon>Solirubrobacterales</taxon>
        <taxon>Conexibacteraceae</taxon>
        <taxon>Conexibacter</taxon>
    </lineage>
</organism>